<gene>
    <name evidence="2" type="ORF">G5V58_08740</name>
</gene>
<evidence type="ECO:0000313" key="3">
    <source>
        <dbReference type="Proteomes" id="UP000502996"/>
    </source>
</evidence>
<keyword evidence="3" id="KW-1185">Reference proteome</keyword>
<dbReference type="PANTHER" id="PTHR33490:SF6">
    <property type="entry name" value="SLL1049 PROTEIN"/>
    <property type="match status" value="1"/>
</dbReference>
<dbReference type="InterPro" id="IPR013589">
    <property type="entry name" value="Bac_transglu_N"/>
</dbReference>
<evidence type="ECO:0000313" key="2">
    <source>
        <dbReference type="EMBL" id="QIG42844.1"/>
    </source>
</evidence>
<organism evidence="2 3">
    <name type="scientific">Nocardioides anomalus</name>
    <dbReference type="NCBI Taxonomy" id="2712223"/>
    <lineage>
        <taxon>Bacteria</taxon>
        <taxon>Bacillati</taxon>
        <taxon>Actinomycetota</taxon>
        <taxon>Actinomycetes</taxon>
        <taxon>Propionibacteriales</taxon>
        <taxon>Nocardioidaceae</taxon>
        <taxon>Nocardioides</taxon>
    </lineage>
</organism>
<dbReference type="InterPro" id="IPR038765">
    <property type="entry name" value="Papain-like_cys_pep_sf"/>
</dbReference>
<name>A0A6G6WC89_9ACTN</name>
<dbReference type="AlphaFoldDB" id="A0A6G6WC89"/>
<dbReference type="InterPro" id="IPR002931">
    <property type="entry name" value="Transglutaminase-like"/>
</dbReference>
<dbReference type="KEGG" id="nano:G5V58_08740"/>
<sequence length="281" mass="31028">MSMQLRVVHRTTYTYDGKAVASYNQARLTPVTTPDQIVVHSRLEISPKPWTFEYRDYFGTQVTAFEVVDPHESMTVTATSTVHVNRPPVPQPATTWPELTRREVADRWTEYLMLPTAVAPPEDFAVRCREVASAAALPGHAARRLCALVAEEVRYVPGATDVLTPAAATWEQRAGVCQDMAHLVIGGLRSLGIPARYVSGYFHPYPSPAVGEPTEGASHAWVEWWDNGWHPFDLTSSVQPDDRYVVVATGRDYDDVKPLSGIYSGAGTSAMEVSVELTRLA</sequence>
<dbReference type="Pfam" id="PF08379">
    <property type="entry name" value="Bact_transglu_N"/>
    <property type="match status" value="1"/>
</dbReference>
<evidence type="ECO:0000259" key="1">
    <source>
        <dbReference type="SMART" id="SM00460"/>
    </source>
</evidence>
<dbReference type="SMART" id="SM00460">
    <property type="entry name" value="TGc"/>
    <property type="match status" value="1"/>
</dbReference>
<dbReference type="Pfam" id="PF01841">
    <property type="entry name" value="Transglut_core"/>
    <property type="match status" value="1"/>
</dbReference>
<proteinExistence type="predicted"/>
<dbReference type="RefSeq" id="WP_165231166.1">
    <property type="nucleotide sequence ID" value="NZ_CP049257.1"/>
</dbReference>
<dbReference type="SUPFAM" id="SSF54001">
    <property type="entry name" value="Cysteine proteinases"/>
    <property type="match status" value="1"/>
</dbReference>
<dbReference type="PANTHER" id="PTHR33490">
    <property type="entry name" value="BLR5614 PROTEIN-RELATED"/>
    <property type="match status" value="1"/>
</dbReference>
<protein>
    <submittedName>
        <fullName evidence="2">Transglutaminase family protein</fullName>
    </submittedName>
</protein>
<dbReference type="EMBL" id="CP049257">
    <property type="protein sequence ID" value="QIG42844.1"/>
    <property type="molecule type" value="Genomic_DNA"/>
</dbReference>
<dbReference type="Gene3D" id="3.10.620.30">
    <property type="match status" value="1"/>
</dbReference>
<reference evidence="2 3" key="1">
    <citation type="submission" date="2020-02" db="EMBL/GenBank/DDBJ databases">
        <title>Full genome sequence of Nocardioides sp. R-3366.</title>
        <authorList>
            <person name="Im W.-T."/>
        </authorList>
    </citation>
    <scope>NUCLEOTIDE SEQUENCE [LARGE SCALE GENOMIC DNA]</scope>
    <source>
        <strain evidence="2 3">R-3366</strain>
    </source>
</reference>
<dbReference type="Proteomes" id="UP000502996">
    <property type="component" value="Chromosome"/>
</dbReference>
<accession>A0A6G6WC89</accession>
<feature type="domain" description="Transglutaminase-like" evidence="1">
    <location>
        <begin position="169"/>
        <end position="236"/>
    </location>
</feature>